<dbReference type="Proteomes" id="UP000292373">
    <property type="component" value="Unassembled WGS sequence"/>
</dbReference>
<proteinExistence type="predicted"/>
<evidence type="ECO:0000313" key="1">
    <source>
        <dbReference type="EMBL" id="TBT85418.1"/>
    </source>
</evidence>
<comment type="caution">
    <text evidence="1">The sequence shown here is derived from an EMBL/GenBank/DDBJ whole genome shotgun (WGS) entry which is preliminary data.</text>
</comment>
<reference evidence="1 2" key="1">
    <citation type="submission" date="2019-01" db="EMBL/GenBank/DDBJ databases">
        <title>Lactibacter flavus gen. nov., sp. nov., a novel bacterium of the family Propionibacteriaceae isolated from raw milk and dairy products.</title>
        <authorList>
            <person name="Huptas C."/>
            <person name="Wenning M."/>
            <person name="Breitenwieser F."/>
            <person name="Doll E."/>
            <person name="Von Neubeck M."/>
            <person name="Busse H.-J."/>
            <person name="Scherer S."/>
        </authorList>
    </citation>
    <scope>NUCLEOTIDE SEQUENCE [LARGE SCALE GENOMIC DNA]</scope>
    <source>
        <strain evidence="1 2">KCTC 33808</strain>
    </source>
</reference>
<protein>
    <submittedName>
        <fullName evidence="1">Uncharacterized protein</fullName>
    </submittedName>
</protein>
<keyword evidence="2" id="KW-1185">Reference proteome</keyword>
<gene>
    <name evidence="1" type="ORF">ET989_06635</name>
</gene>
<sequence length="211" mass="23700">MPTGFAAYVRVLHPLQDGHRWREIAASQGRVLHPLAQWSHFFDTLHHPNLWPPDGHLPRPDHDALLAHLPASGDVTYAVWEGYGFWGGGKVQAHHPDLTTYEIPVPSRVPGATEPVLDLPHRRYHLFRAPLAAHEVWVEDQFIEQSANLVWPDDHAWCLATEIDFGFTLLGRERGVADAVLADPTLEAFEVGVDDNMSWSGDTINPAPRRD</sequence>
<accession>A0A4Q9KF41</accession>
<dbReference type="RefSeq" id="WP_131167759.1">
    <property type="nucleotide sequence ID" value="NZ_SDMQ01000005.1"/>
</dbReference>
<dbReference type="OrthoDB" id="2426596at2"/>
<name>A0A4Q9KF41_9ACTN</name>
<evidence type="ECO:0000313" key="2">
    <source>
        <dbReference type="Proteomes" id="UP000292373"/>
    </source>
</evidence>
<organism evidence="1 2">
    <name type="scientific">Propioniciclava sinopodophylli</name>
    <dbReference type="NCBI Taxonomy" id="1837344"/>
    <lineage>
        <taxon>Bacteria</taxon>
        <taxon>Bacillati</taxon>
        <taxon>Actinomycetota</taxon>
        <taxon>Actinomycetes</taxon>
        <taxon>Propionibacteriales</taxon>
        <taxon>Propionibacteriaceae</taxon>
        <taxon>Propioniciclava</taxon>
    </lineage>
</organism>
<dbReference type="EMBL" id="SDMQ01000005">
    <property type="protein sequence ID" value="TBT85418.1"/>
    <property type="molecule type" value="Genomic_DNA"/>
</dbReference>
<dbReference type="AlphaFoldDB" id="A0A4Q9KF41"/>